<dbReference type="PANTHER" id="PTHR21399">
    <property type="entry name" value="CHLORIDE CONDUCTANCE REGULATORY PROTEIN ICLN"/>
    <property type="match status" value="1"/>
</dbReference>
<feature type="compositionally biased region" description="Basic and acidic residues" evidence="5">
    <location>
        <begin position="301"/>
        <end position="313"/>
    </location>
</feature>
<proteinExistence type="predicted"/>
<gene>
    <name evidence="6" type="ORF">QBC42DRAFT_21</name>
</gene>
<keyword evidence="4" id="KW-0539">Nucleus</keyword>
<dbReference type="Proteomes" id="UP001321749">
    <property type="component" value="Unassembled WGS sequence"/>
</dbReference>
<keyword evidence="3" id="KW-0963">Cytoplasm</keyword>
<organism evidence="6 7">
    <name type="scientific">Cladorrhinum samala</name>
    <dbReference type="NCBI Taxonomy" id="585594"/>
    <lineage>
        <taxon>Eukaryota</taxon>
        <taxon>Fungi</taxon>
        <taxon>Dikarya</taxon>
        <taxon>Ascomycota</taxon>
        <taxon>Pezizomycotina</taxon>
        <taxon>Sordariomycetes</taxon>
        <taxon>Sordariomycetidae</taxon>
        <taxon>Sordariales</taxon>
        <taxon>Podosporaceae</taxon>
        <taxon>Cladorrhinum</taxon>
    </lineage>
</organism>
<feature type="region of interest" description="Disordered" evidence="5">
    <location>
        <begin position="266"/>
        <end position="313"/>
    </location>
</feature>
<reference evidence="6" key="1">
    <citation type="journal article" date="2023" name="Mol. Phylogenet. Evol.">
        <title>Genome-scale phylogeny and comparative genomics of the fungal order Sordariales.</title>
        <authorList>
            <person name="Hensen N."/>
            <person name="Bonometti L."/>
            <person name="Westerberg I."/>
            <person name="Brannstrom I.O."/>
            <person name="Guillou S."/>
            <person name="Cros-Aarteil S."/>
            <person name="Calhoun S."/>
            <person name="Haridas S."/>
            <person name="Kuo A."/>
            <person name="Mondo S."/>
            <person name="Pangilinan J."/>
            <person name="Riley R."/>
            <person name="LaButti K."/>
            <person name="Andreopoulos B."/>
            <person name="Lipzen A."/>
            <person name="Chen C."/>
            <person name="Yan M."/>
            <person name="Daum C."/>
            <person name="Ng V."/>
            <person name="Clum A."/>
            <person name="Steindorff A."/>
            <person name="Ohm R.A."/>
            <person name="Martin F."/>
            <person name="Silar P."/>
            <person name="Natvig D.O."/>
            <person name="Lalanne C."/>
            <person name="Gautier V."/>
            <person name="Ament-Velasquez S.L."/>
            <person name="Kruys A."/>
            <person name="Hutchinson M.I."/>
            <person name="Powell A.J."/>
            <person name="Barry K."/>
            <person name="Miller A.N."/>
            <person name="Grigoriev I.V."/>
            <person name="Debuchy R."/>
            <person name="Gladieux P."/>
            <person name="Hiltunen Thoren M."/>
            <person name="Johannesson H."/>
        </authorList>
    </citation>
    <scope>NUCLEOTIDE SEQUENCE</scope>
    <source>
        <strain evidence="6">PSN324</strain>
    </source>
</reference>
<comment type="subcellular location">
    <subcellularLocation>
        <location evidence="2">Cytoplasm</location>
    </subcellularLocation>
    <subcellularLocation>
        <location evidence="1">Nucleus</location>
    </subcellularLocation>
</comment>
<keyword evidence="7" id="KW-1185">Reference proteome</keyword>
<evidence type="ECO:0000313" key="7">
    <source>
        <dbReference type="Proteomes" id="UP001321749"/>
    </source>
</evidence>
<reference evidence="6" key="2">
    <citation type="submission" date="2023-06" db="EMBL/GenBank/DDBJ databases">
        <authorList>
            <consortium name="Lawrence Berkeley National Laboratory"/>
            <person name="Mondo S.J."/>
            <person name="Hensen N."/>
            <person name="Bonometti L."/>
            <person name="Westerberg I."/>
            <person name="Brannstrom I.O."/>
            <person name="Guillou S."/>
            <person name="Cros-Aarteil S."/>
            <person name="Calhoun S."/>
            <person name="Haridas S."/>
            <person name="Kuo A."/>
            <person name="Pangilinan J."/>
            <person name="Riley R."/>
            <person name="Labutti K."/>
            <person name="Andreopoulos B."/>
            <person name="Lipzen A."/>
            <person name="Chen C."/>
            <person name="Yanf M."/>
            <person name="Daum C."/>
            <person name="Ng V."/>
            <person name="Clum A."/>
            <person name="Steindorff A."/>
            <person name="Ohm R."/>
            <person name="Martin F."/>
            <person name="Silar P."/>
            <person name="Natvig D."/>
            <person name="Lalanne C."/>
            <person name="Gautier V."/>
            <person name="Ament-Velasquez S.L."/>
            <person name="Kruys A."/>
            <person name="Hutchinson M.I."/>
            <person name="Powell A.J."/>
            <person name="Barry K."/>
            <person name="Miller A.N."/>
            <person name="Grigoriev I.V."/>
            <person name="Debuchy R."/>
            <person name="Gladieux P."/>
            <person name="Thoren M.H."/>
            <person name="Johannesson H."/>
        </authorList>
    </citation>
    <scope>NUCLEOTIDE SEQUENCE</scope>
    <source>
        <strain evidence="6">PSN324</strain>
    </source>
</reference>
<dbReference type="GO" id="GO:0005829">
    <property type="term" value="C:cytosol"/>
    <property type="evidence" value="ECO:0007669"/>
    <property type="project" value="TreeGrafter"/>
</dbReference>
<dbReference type="GO" id="GO:0005681">
    <property type="term" value="C:spliceosomal complex"/>
    <property type="evidence" value="ECO:0007669"/>
    <property type="project" value="TreeGrafter"/>
</dbReference>
<protein>
    <submittedName>
        <fullName evidence="6">Regulator of volume decrease after cellular swelling-domain-containing protein</fullName>
    </submittedName>
</protein>
<feature type="compositionally biased region" description="Acidic residues" evidence="5">
    <location>
        <begin position="270"/>
        <end position="281"/>
    </location>
</feature>
<evidence type="ECO:0000256" key="3">
    <source>
        <dbReference type="ARBA" id="ARBA00022490"/>
    </source>
</evidence>
<dbReference type="Pfam" id="PF03517">
    <property type="entry name" value="Voldacs"/>
    <property type="match status" value="1"/>
</dbReference>
<name>A0AAV9I4R0_9PEZI</name>
<dbReference type="Gene3D" id="2.30.29.30">
    <property type="entry name" value="Pleckstrin-homology domain (PH domain)/Phosphotyrosine-binding domain (PTB)"/>
    <property type="match status" value="1"/>
</dbReference>
<evidence type="ECO:0000256" key="2">
    <source>
        <dbReference type="ARBA" id="ARBA00004496"/>
    </source>
</evidence>
<feature type="region of interest" description="Disordered" evidence="5">
    <location>
        <begin position="1"/>
        <end position="20"/>
    </location>
</feature>
<evidence type="ECO:0000313" key="6">
    <source>
        <dbReference type="EMBL" id="KAK4466979.1"/>
    </source>
</evidence>
<accession>A0AAV9I4R0</accession>
<dbReference type="InterPro" id="IPR039924">
    <property type="entry name" value="ICln/Lot5/Saf5"/>
</dbReference>
<dbReference type="EMBL" id="MU864928">
    <property type="protein sequence ID" value="KAK4466979.1"/>
    <property type="molecule type" value="Genomic_DNA"/>
</dbReference>
<sequence length="313" mass="33298">MSLTTIRSPPPLSDYTPLAEHQSHTPSSFFDAKPILHYHAVGAKAWIPKSQRGKLPFFPGDLETAPTAPENAALTDATEETVEQTVDLFVNSRTLTIYSPAAENGLSIPYPQISIHALKTLSSSEEENSAKFPAVYLQLELAEGGSDEDFETVELTLIPSPASSSTDQLEETATPAKTEAVKLFEAISECSNLNPDPVQEGDEDEDDEVGGRIIFEGDHQPHEAIEGFTGVFAGAADGGLPPAMPGSGGWITAENVHEFFDAEGNWIGGGDEEEGAGEELGEGAGAVHPRDEEGEGVNGHEGGESESKRVRKD</sequence>
<dbReference type="GO" id="GO:0045292">
    <property type="term" value="P:mRNA cis splicing, via spliceosome"/>
    <property type="evidence" value="ECO:0007669"/>
    <property type="project" value="TreeGrafter"/>
</dbReference>
<evidence type="ECO:0000256" key="5">
    <source>
        <dbReference type="SAM" id="MobiDB-lite"/>
    </source>
</evidence>
<evidence type="ECO:0000256" key="1">
    <source>
        <dbReference type="ARBA" id="ARBA00004123"/>
    </source>
</evidence>
<dbReference type="AlphaFoldDB" id="A0AAV9I4R0"/>
<dbReference type="InterPro" id="IPR011993">
    <property type="entry name" value="PH-like_dom_sf"/>
</dbReference>
<dbReference type="GO" id="GO:0000387">
    <property type="term" value="P:spliceosomal snRNP assembly"/>
    <property type="evidence" value="ECO:0007669"/>
    <property type="project" value="TreeGrafter"/>
</dbReference>
<dbReference type="PANTHER" id="PTHR21399:SF0">
    <property type="entry name" value="METHYLOSOME SUBUNIT PICLN"/>
    <property type="match status" value="1"/>
</dbReference>
<dbReference type="GO" id="GO:0034715">
    <property type="term" value="C:pICln-Sm protein complex"/>
    <property type="evidence" value="ECO:0007669"/>
    <property type="project" value="TreeGrafter"/>
</dbReference>
<evidence type="ECO:0000256" key="4">
    <source>
        <dbReference type="ARBA" id="ARBA00023242"/>
    </source>
</evidence>
<comment type="caution">
    <text evidence="6">The sequence shown here is derived from an EMBL/GenBank/DDBJ whole genome shotgun (WGS) entry which is preliminary data.</text>
</comment>